<dbReference type="Proteomes" id="UP001176941">
    <property type="component" value="Chromosome 22"/>
</dbReference>
<keyword evidence="3" id="KW-1185">Reference proteome</keyword>
<protein>
    <submittedName>
        <fullName evidence="2">Uncharacterized protein</fullName>
    </submittedName>
</protein>
<proteinExistence type="predicted"/>
<reference evidence="2" key="1">
    <citation type="submission" date="2023-04" db="EMBL/GenBank/DDBJ databases">
        <authorList>
            <consortium name="ELIXIR-Norway"/>
        </authorList>
    </citation>
    <scope>NUCLEOTIDE SEQUENCE [LARGE SCALE GENOMIC DNA]</scope>
</reference>
<evidence type="ECO:0000313" key="2">
    <source>
        <dbReference type="EMBL" id="CAI9164363.1"/>
    </source>
</evidence>
<sequence length="114" mass="12329">MVISAGGSEMWEPQPNIQMRPTRRSGWSVLLRHLSISWSVPKPSPAGSELREGRAVATAKAAAAPRARPRGTGQTARNCGPAALETIQMPRTGPRSDRFQETVFGNVSLNFTCI</sequence>
<gene>
    <name evidence="2" type="ORF">MRATA1EN1_LOCUS13325</name>
</gene>
<feature type="compositionally biased region" description="Low complexity" evidence="1">
    <location>
        <begin position="55"/>
        <end position="66"/>
    </location>
</feature>
<feature type="region of interest" description="Disordered" evidence="1">
    <location>
        <begin position="41"/>
        <end position="80"/>
    </location>
</feature>
<name>A0ABN8YS09_RANTA</name>
<accession>A0ABN8YS09</accession>
<evidence type="ECO:0000313" key="3">
    <source>
        <dbReference type="Proteomes" id="UP001176941"/>
    </source>
</evidence>
<evidence type="ECO:0000256" key="1">
    <source>
        <dbReference type="SAM" id="MobiDB-lite"/>
    </source>
</evidence>
<dbReference type="EMBL" id="OX459958">
    <property type="protein sequence ID" value="CAI9164363.1"/>
    <property type="molecule type" value="Genomic_DNA"/>
</dbReference>
<organism evidence="2 3">
    <name type="scientific">Rangifer tarandus platyrhynchus</name>
    <name type="common">Svalbard reindeer</name>
    <dbReference type="NCBI Taxonomy" id="3082113"/>
    <lineage>
        <taxon>Eukaryota</taxon>
        <taxon>Metazoa</taxon>
        <taxon>Chordata</taxon>
        <taxon>Craniata</taxon>
        <taxon>Vertebrata</taxon>
        <taxon>Euteleostomi</taxon>
        <taxon>Mammalia</taxon>
        <taxon>Eutheria</taxon>
        <taxon>Laurasiatheria</taxon>
        <taxon>Artiodactyla</taxon>
        <taxon>Ruminantia</taxon>
        <taxon>Pecora</taxon>
        <taxon>Cervidae</taxon>
        <taxon>Odocoileinae</taxon>
        <taxon>Rangifer</taxon>
    </lineage>
</organism>